<dbReference type="Proteomes" id="UP000275846">
    <property type="component" value="Unassembled WGS sequence"/>
</dbReference>
<dbReference type="InterPro" id="IPR001806">
    <property type="entry name" value="Small_GTPase"/>
</dbReference>
<dbReference type="GO" id="GO:0005634">
    <property type="term" value="C:nucleus"/>
    <property type="evidence" value="ECO:0007669"/>
    <property type="project" value="TreeGrafter"/>
</dbReference>
<evidence type="ECO:0000256" key="1">
    <source>
        <dbReference type="SAM" id="MobiDB-lite"/>
    </source>
</evidence>
<accession>A0A183T0U6</accession>
<dbReference type="GO" id="GO:0005525">
    <property type="term" value="F:GTP binding"/>
    <property type="evidence" value="ECO:0007669"/>
    <property type="project" value="InterPro"/>
</dbReference>
<dbReference type="SUPFAM" id="SSF52540">
    <property type="entry name" value="P-loop containing nucleoside triphosphate hydrolases"/>
    <property type="match status" value="1"/>
</dbReference>
<dbReference type="GO" id="GO:0005829">
    <property type="term" value="C:cytosol"/>
    <property type="evidence" value="ECO:0007669"/>
    <property type="project" value="TreeGrafter"/>
</dbReference>
<dbReference type="PANTHER" id="PTHR14932">
    <property type="entry name" value="RAS GTPASE-RELATED"/>
    <property type="match status" value="1"/>
</dbReference>
<protein>
    <submittedName>
        <fullName evidence="4">Rab-like protein 6</fullName>
    </submittedName>
</protein>
<dbReference type="InterPro" id="IPR027417">
    <property type="entry name" value="P-loop_NTPase"/>
</dbReference>
<proteinExistence type="predicted"/>
<dbReference type="AlphaFoldDB" id="A0A183T0U6"/>
<dbReference type="STRING" id="70667.A0A183T0U6"/>
<dbReference type="Pfam" id="PF00071">
    <property type="entry name" value="Ras"/>
    <property type="match status" value="1"/>
</dbReference>
<dbReference type="PANTHER" id="PTHR14932:SF1">
    <property type="entry name" value="RAB-LIKE PROTEIN 6"/>
    <property type="match status" value="1"/>
</dbReference>
<evidence type="ECO:0000313" key="3">
    <source>
        <dbReference type="Proteomes" id="UP000275846"/>
    </source>
</evidence>
<dbReference type="InterPro" id="IPR040385">
    <property type="entry name" value="RABL6"/>
</dbReference>
<reference evidence="2 3" key="2">
    <citation type="submission" date="2018-11" db="EMBL/GenBank/DDBJ databases">
        <authorList>
            <consortium name="Pathogen Informatics"/>
        </authorList>
    </citation>
    <scope>NUCLEOTIDE SEQUENCE [LARGE SCALE GENOMIC DNA]</scope>
    <source>
        <strain evidence="2 3">NST_G2</strain>
    </source>
</reference>
<feature type="compositionally biased region" description="Low complexity" evidence="1">
    <location>
        <begin position="271"/>
        <end position="283"/>
    </location>
</feature>
<gene>
    <name evidence="2" type="ORF">SSLN_LOCUS10091</name>
</gene>
<dbReference type="WBParaSite" id="SSLN_0001047001-mRNA-1">
    <property type="protein sequence ID" value="SSLN_0001047001-mRNA-1"/>
    <property type="gene ID" value="SSLN_0001047001"/>
</dbReference>
<dbReference type="EMBL" id="UYSU01035640">
    <property type="protein sequence ID" value="VDL96476.1"/>
    <property type="molecule type" value="Genomic_DNA"/>
</dbReference>
<dbReference type="SMART" id="SM00175">
    <property type="entry name" value="RAB"/>
    <property type="match status" value="1"/>
</dbReference>
<keyword evidence="3" id="KW-1185">Reference proteome</keyword>
<evidence type="ECO:0000313" key="2">
    <source>
        <dbReference type="EMBL" id="VDL96476.1"/>
    </source>
</evidence>
<feature type="region of interest" description="Disordered" evidence="1">
    <location>
        <begin position="271"/>
        <end position="295"/>
    </location>
</feature>
<evidence type="ECO:0000313" key="4">
    <source>
        <dbReference type="WBParaSite" id="SSLN_0001047001-mRNA-1"/>
    </source>
</evidence>
<dbReference type="Gene3D" id="3.40.50.300">
    <property type="entry name" value="P-loop containing nucleotide triphosphate hydrolases"/>
    <property type="match status" value="1"/>
</dbReference>
<sequence>MFSVKLVIRGDRRTGKTALFTRLKGEPFSSDYIATDEIQVACILWGYKETDEVVKVEVWDVVDKGKPRNLALGTKLPRYARKFIKEAQPAPTACLDSTFINVYKGASGVLLIFDMTKRSSFEYVRRELPRVPSTLPVLVLANCRDLAAERTVSDTEARALVSEMADLRKLSSTSSALEKEMYAPIRYCEASMRNGFGLLYVHRFINIPFLALQRVCLLRLLAENSKAFAGVQQELDRALTNQDLICSYEKCVYAFKSSSCAVTHRDTAAASRSDSSSSDHSTSPADTGRDSKPTAQESLHSGFLIEVGAEDQNAFERFLEDV</sequence>
<reference evidence="4" key="1">
    <citation type="submission" date="2016-06" db="UniProtKB">
        <authorList>
            <consortium name="WormBaseParasite"/>
        </authorList>
    </citation>
    <scope>IDENTIFICATION</scope>
</reference>
<dbReference type="PROSITE" id="PS51419">
    <property type="entry name" value="RAB"/>
    <property type="match status" value="1"/>
</dbReference>
<dbReference type="OrthoDB" id="207081at2759"/>
<dbReference type="PRINTS" id="PR00449">
    <property type="entry name" value="RASTRNSFRMNG"/>
</dbReference>
<dbReference type="GO" id="GO:0003924">
    <property type="term" value="F:GTPase activity"/>
    <property type="evidence" value="ECO:0007669"/>
    <property type="project" value="InterPro"/>
</dbReference>
<name>A0A183T0U6_SCHSO</name>
<organism evidence="4">
    <name type="scientific">Schistocephalus solidus</name>
    <name type="common">Tapeworm</name>
    <dbReference type="NCBI Taxonomy" id="70667"/>
    <lineage>
        <taxon>Eukaryota</taxon>
        <taxon>Metazoa</taxon>
        <taxon>Spiralia</taxon>
        <taxon>Lophotrochozoa</taxon>
        <taxon>Platyhelminthes</taxon>
        <taxon>Cestoda</taxon>
        <taxon>Eucestoda</taxon>
        <taxon>Diphyllobothriidea</taxon>
        <taxon>Diphyllobothriidae</taxon>
        <taxon>Schistocephalus</taxon>
    </lineage>
</organism>